<dbReference type="EMBL" id="RRYP01000569">
    <property type="protein sequence ID" value="TNV87215.1"/>
    <property type="molecule type" value="Genomic_DNA"/>
</dbReference>
<feature type="region of interest" description="Disordered" evidence="1">
    <location>
        <begin position="25"/>
        <end position="51"/>
    </location>
</feature>
<reference evidence="2" key="1">
    <citation type="submission" date="2019-06" db="EMBL/GenBank/DDBJ databases">
        <authorList>
            <person name="Zheng W."/>
        </authorList>
    </citation>
    <scope>NUCLEOTIDE SEQUENCE</scope>
    <source>
        <strain evidence="2">QDHG01</strain>
    </source>
</reference>
<feature type="region of interest" description="Disordered" evidence="1">
    <location>
        <begin position="123"/>
        <end position="151"/>
    </location>
</feature>
<dbReference type="InterPro" id="IPR029062">
    <property type="entry name" value="Class_I_gatase-like"/>
</dbReference>
<gene>
    <name evidence="2" type="ORF">FGO68_gene13435</name>
</gene>
<organism evidence="2 3">
    <name type="scientific">Halteria grandinella</name>
    <dbReference type="NCBI Taxonomy" id="5974"/>
    <lineage>
        <taxon>Eukaryota</taxon>
        <taxon>Sar</taxon>
        <taxon>Alveolata</taxon>
        <taxon>Ciliophora</taxon>
        <taxon>Intramacronucleata</taxon>
        <taxon>Spirotrichea</taxon>
        <taxon>Stichotrichia</taxon>
        <taxon>Sporadotrichida</taxon>
        <taxon>Halteriidae</taxon>
        <taxon>Halteria</taxon>
    </lineage>
</organism>
<proteinExistence type="predicted"/>
<evidence type="ECO:0000256" key="1">
    <source>
        <dbReference type="SAM" id="MobiDB-lite"/>
    </source>
</evidence>
<evidence type="ECO:0000313" key="3">
    <source>
        <dbReference type="Proteomes" id="UP000785679"/>
    </source>
</evidence>
<accession>A0A8J8TA20</accession>
<dbReference type="OrthoDB" id="10581732at2759"/>
<feature type="compositionally biased region" description="Basic and acidic residues" evidence="1">
    <location>
        <begin position="128"/>
        <end position="151"/>
    </location>
</feature>
<name>A0A8J8TA20_HALGN</name>
<sequence length="308" mass="34801">MFLQKTLRLRQESASILLRAFSSANNKSNKEGKKEKEAPQESKESQPKPKVLNPMKKTFHVAMLLFGPGSTYRIAGTEQFGKELEKHEQLGTNLMEATALRIALARHKIQCKNYSIDGWYPQTIEEGQDPKEDQSLESKDEGEKQVKQIESDQRNLLTESARLTRGAKTISELSKLKVGSFEALIIPSFVDPYSKHVVADLYNIPLLRSLIKEFNLTSRYLVPVGASAINLVGKCLELQLRTSHPPHSTYKFKQQFNDERKILSLPYDSKLLNTNHQALGQLNDSIDNLVVSLKSRVLLGAKKEQPNQ</sequence>
<protein>
    <submittedName>
        <fullName evidence="2">Uncharacterized protein</fullName>
    </submittedName>
</protein>
<keyword evidence="3" id="KW-1185">Reference proteome</keyword>
<feature type="compositionally biased region" description="Basic and acidic residues" evidence="1">
    <location>
        <begin position="28"/>
        <end position="47"/>
    </location>
</feature>
<dbReference type="Proteomes" id="UP000785679">
    <property type="component" value="Unassembled WGS sequence"/>
</dbReference>
<dbReference type="Gene3D" id="3.40.50.880">
    <property type="match status" value="1"/>
</dbReference>
<dbReference type="AlphaFoldDB" id="A0A8J8TA20"/>
<comment type="caution">
    <text evidence="2">The sequence shown here is derived from an EMBL/GenBank/DDBJ whole genome shotgun (WGS) entry which is preliminary data.</text>
</comment>
<evidence type="ECO:0000313" key="2">
    <source>
        <dbReference type="EMBL" id="TNV87215.1"/>
    </source>
</evidence>